<sequence>MLGFPLPAETTVWANRPRSEDLRSTYGFVLEAEQAALSRFERRSVTERTALHALNVVCARLVGYLILEPLNDVAQSYVLNEVKCRQQCHGTSEGALNTAIYELGLFYVNHYVRPFKKYQRCTPPRSGRDMPRLSFDKKQEYAKEFLKSTPTSLAEAKCTALIRDNHRCMVSGKYDINSVRFIQELKLEAIAANAGACCTQCCHIISDSANVDPSSAKERPSTASVWTVLTNFGETDLRDEFSGVNAHRLDNVLTLDAAVHTAFDNLDIWFDKAEPSDPSDHHYYLRTSYDADVFAITRFPTDVRFVNHAPDPDQVPLPNPRYLRIHAACARVAHMSGASDPQVFWSTFVRLRLVLTEGISPRDKTGAVAHARQTLNNELSALHLAMCSLRSRYNALSPISVLPPEVLVRIFQFHATMCPPSLRCLGWIKVTHICRLWRDTALQFPSLWSNICYTMGLRWAELMLARAKAAPISVRRDVTGASKLSLQHISEHLSHTRELGLIGHPVLLKPIIDTLPSLPGTLETLELGPAYLNVLDLEKFELPGAIAGCRLPALRRLALRGLWVSWSAPILCGLTHLEMQLHKTAANSYPSLSQETLFCTLKAMPALESLILKDCFPSGPWKDGNKVLQLSRLHILRLHGPSTACFAIGKRLQIPASCQVDLRCEDDTDIADILPFLMAHIYNGKDLPPWYTLSLYANENNYLNLEMWRLSEMLEGEEDRNNPQMDADLTITFRSPERSLDPLKAVCQVMPLHSIRAVRAFITVNIAAKDWIGLLGQCTGAEVAWVGGTLCTSFCDALAMTTDCKYVAESENCAQEVLFLGKLEDLHLSEADFRDRRVEGRDPSEYLLTGWLTDRQQVKAAPKLKIDLQDCSIKEEWVERLTMKAATVHWDDNEGKCGDESDSDEDG</sequence>
<keyword evidence="3" id="KW-1185">Reference proteome</keyword>
<dbReference type="InterPro" id="IPR036047">
    <property type="entry name" value="F-box-like_dom_sf"/>
</dbReference>
<accession>A0A4Y9ZN90</accession>
<dbReference type="InterPro" id="IPR003615">
    <property type="entry name" value="HNH_nuc"/>
</dbReference>
<dbReference type="Gene3D" id="1.20.1280.50">
    <property type="match status" value="1"/>
</dbReference>
<dbReference type="SUPFAM" id="SSF81383">
    <property type="entry name" value="F-box domain"/>
    <property type="match status" value="1"/>
</dbReference>
<feature type="domain" description="HNH nuclease" evidence="1">
    <location>
        <begin position="188"/>
        <end position="270"/>
    </location>
</feature>
<reference evidence="2 3" key="1">
    <citation type="submission" date="2019-02" db="EMBL/GenBank/DDBJ databases">
        <title>Genome sequencing of the rare red list fungi Hericium alpestre (H. flagellum).</title>
        <authorList>
            <person name="Buettner E."/>
            <person name="Kellner H."/>
        </authorList>
    </citation>
    <scope>NUCLEOTIDE SEQUENCE [LARGE SCALE GENOMIC DNA]</scope>
    <source>
        <strain evidence="2 3">DSM 108284</strain>
    </source>
</reference>
<protein>
    <recommendedName>
        <fullName evidence="1">HNH nuclease domain-containing protein</fullName>
    </recommendedName>
</protein>
<dbReference type="EMBL" id="SFCI01001823">
    <property type="protein sequence ID" value="TFY74889.1"/>
    <property type="molecule type" value="Genomic_DNA"/>
</dbReference>
<dbReference type="AlphaFoldDB" id="A0A4Y9ZN90"/>
<comment type="caution">
    <text evidence="2">The sequence shown here is derived from an EMBL/GenBank/DDBJ whole genome shotgun (WGS) entry which is preliminary data.</text>
</comment>
<dbReference type="Proteomes" id="UP000298061">
    <property type="component" value="Unassembled WGS sequence"/>
</dbReference>
<organism evidence="2 3">
    <name type="scientific">Hericium alpestre</name>
    <dbReference type="NCBI Taxonomy" id="135208"/>
    <lineage>
        <taxon>Eukaryota</taxon>
        <taxon>Fungi</taxon>
        <taxon>Dikarya</taxon>
        <taxon>Basidiomycota</taxon>
        <taxon>Agaricomycotina</taxon>
        <taxon>Agaricomycetes</taxon>
        <taxon>Russulales</taxon>
        <taxon>Hericiaceae</taxon>
        <taxon>Hericium</taxon>
    </lineage>
</organism>
<dbReference type="Pfam" id="PF13391">
    <property type="entry name" value="HNH_2"/>
    <property type="match status" value="1"/>
</dbReference>
<evidence type="ECO:0000313" key="2">
    <source>
        <dbReference type="EMBL" id="TFY74889.1"/>
    </source>
</evidence>
<name>A0A4Y9ZN90_9AGAM</name>
<dbReference type="OrthoDB" id="2104739at2759"/>
<evidence type="ECO:0000259" key="1">
    <source>
        <dbReference type="Pfam" id="PF13391"/>
    </source>
</evidence>
<proteinExistence type="predicted"/>
<dbReference type="STRING" id="135208.A0A4Y9ZN90"/>
<gene>
    <name evidence="2" type="ORF">EWM64_g9122</name>
</gene>
<evidence type="ECO:0000313" key="3">
    <source>
        <dbReference type="Proteomes" id="UP000298061"/>
    </source>
</evidence>